<reference evidence="2 3" key="1">
    <citation type="submission" date="2014-09" db="EMBL/GenBank/DDBJ databases">
        <title>Draft Genome Sequence of Porphyromonas macacae COT-192_OH2859.</title>
        <authorList>
            <person name="Wallis C."/>
            <person name="Deusch O."/>
            <person name="O'Flynn C."/>
            <person name="Davis I."/>
            <person name="Horsfall A."/>
            <person name="Kirkwood N."/>
            <person name="Harris S."/>
            <person name="Eisen J.A."/>
            <person name="Coil D.A."/>
            <person name="Darling A.E."/>
            <person name="Jospin G."/>
            <person name="Alexiev A."/>
        </authorList>
    </citation>
    <scope>NUCLEOTIDE SEQUENCE [LARGE SCALE GENOMIC DNA]</scope>
    <source>
        <strain evidence="3">COT-192 OH2859</strain>
    </source>
</reference>
<evidence type="ECO:0000256" key="1">
    <source>
        <dbReference type="SAM" id="Phobius"/>
    </source>
</evidence>
<evidence type="ECO:0000313" key="2">
    <source>
        <dbReference type="EMBL" id="KGN72467.1"/>
    </source>
</evidence>
<accession>A0A0A2E4C5</accession>
<keyword evidence="1" id="KW-0812">Transmembrane</keyword>
<keyword evidence="1" id="KW-0472">Membrane</keyword>
<dbReference type="Proteomes" id="UP000030103">
    <property type="component" value="Unassembled WGS sequence"/>
</dbReference>
<gene>
    <name evidence="2" type="ORF">HQ47_09530</name>
</gene>
<sequence>MTLPIETNRLFKIKAATFALTRQMAADTIELYKREKRLFYNHIKKQKTGFRFSWCIMIIKSLFLQGYPFTKVK</sequence>
<proteinExistence type="predicted"/>
<protein>
    <submittedName>
        <fullName evidence="2">Uncharacterized protein</fullName>
    </submittedName>
</protein>
<dbReference type="AlphaFoldDB" id="A0A0A2E4C5"/>
<feature type="transmembrane region" description="Helical" evidence="1">
    <location>
        <begin position="52"/>
        <end position="70"/>
    </location>
</feature>
<name>A0A0A2E4C5_9PORP</name>
<keyword evidence="1" id="KW-1133">Transmembrane helix</keyword>
<keyword evidence="3" id="KW-1185">Reference proteome</keyword>
<evidence type="ECO:0000313" key="3">
    <source>
        <dbReference type="Proteomes" id="UP000030103"/>
    </source>
</evidence>
<organism evidence="2 3">
    <name type="scientific">Porphyromonas macacae</name>
    <dbReference type="NCBI Taxonomy" id="28115"/>
    <lineage>
        <taxon>Bacteria</taxon>
        <taxon>Pseudomonadati</taxon>
        <taxon>Bacteroidota</taxon>
        <taxon>Bacteroidia</taxon>
        <taxon>Bacteroidales</taxon>
        <taxon>Porphyromonadaceae</taxon>
        <taxon>Porphyromonas</taxon>
    </lineage>
</organism>
<comment type="caution">
    <text evidence="2">The sequence shown here is derived from an EMBL/GenBank/DDBJ whole genome shotgun (WGS) entry which is preliminary data.</text>
</comment>
<dbReference type="EMBL" id="JRFA01000028">
    <property type="protein sequence ID" value="KGN72467.1"/>
    <property type="molecule type" value="Genomic_DNA"/>
</dbReference>